<dbReference type="Gramene" id="HORVU.MOREX.r3.5HG0447560.1">
    <property type="protein sequence ID" value="HORVU.MOREX.r3.5HG0447560.1.CDS1"/>
    <property type="gene ID" value="HORVU.MOREX.r3.5HG0447560"/>
</dbReference>
<evidence type="ECO:0000313" key="3">
    <source>
        <dbReference type="Proteomes" id="UP000011116"/>
    </source>
</evidence>
<sequence length="170" mass="18661">MGRSKSNLEESDVADLLAMKGDFLLHREETADLRGEVDDLRKDVHSINLKQDTMVTVLDGVQKVVSTLSSQLSTMADVLKSLRSREASSSAQPGKSSPDQPQHEVVTGERAMSEETRRRLVTEQEKTRMAAAQIPNHLAPIHVPRPVIPTGFGANQTAEPHSGNFSFFSI</sequence>
<organism evidence="2 3">
    <name type="scientific">Hordeum vulgare subsp. vulgare</name>
    <name type="common">Domesticated barley</name>
    <dbReference type="NCBI Taxonomy" id="112509"/>
    <lineage>
        <taxon>Eukaryota</taxon>
        <taxon>Viridiplantae</taxon>
        <taxon>Streptophyta</taxon>
        <taxon>Embryophyta</taxon>
        <taxon>Tracheophyta</taxon>
        <taxon>Spermatophyta</taxon>
        <taxon>Magnoliopsida</taxon>
        <taxon>Liliopsida</taxon>
        <taxon>Poales</taxon>
        <taxon>Poaceae</taxon>
        <taxon>BOP clade</taxon>
        <taxon>Pooideae</taxon>
        <taxon>Triticodae</taxon>
        <taxon>Triticeae</taxon>
        <taxon>Hordeinae</taxon>
        <taxon>Hordeum</taxon>
    </lineage>
</organism>
<protein>
    <submittedName>
        <fullName evidence="2">Uncharacterized protein</fullName>
    </submittedName>
</protein>
<dbReference type="Gramene" id="HORVU.MOREX.r2.5HG0370670.1">
    <property type="protein sequence ID" value="HORVU.MOREX.r2.5HG0370670.1.CDS.1"/>
    <property type="gene ID" value="HORVU.MOREX.r2.5HG0370670"/>
</dbReference>
<feature type="region of interest" description="Disordered" evidence="1">
    <location>
        <begin position="83"/>
        <end position="117"/>
    </location>
</feature>
<feature type="compositionally biased region" description="Polar residues" evidence="1">
    <location>
        <begin position="87"/>
        <end position="100"/>
    </location>
</feature>
<dbReference type="SMR" id="A0A8I6YE79"/>
<proteinExistence type="predicted"/>
<dbReference type="AlphaFoldDB" id="A0A8I6YE79"/>
<evidence type="ECO:0000256" key="1">
    <source>
        <dbReference type="SAM" id="MobiDB-lite"/>
    </source>
</evidence>
<reference evidence="3" key="1">
    <citation type="journal article" date="2012" name="Nature">
        <title>A physical, genetic and functional sequence assembly of the barley genome.</title>
        <authorList>
            <consortium name="The International Barley Genome Sequencing Consortium"/>
            <person name="Mayer K.F."/>
            <person name="Waugh R."/>
            <person name="Brown J.W."/>
            <person name="Schulman A."/>
            <person name="Langridge P."/>
            <person name="Platzer M."/>
            <person name="Fincher G.B."/>
            <person name="Muehlbauer G.J."/>
            <person name="Sato K."/>
            <person name="Close T.J."/>
            <person name="Wise R.P."/>
            <person name="Stein N."/>
        </authorList>
    </citation>
    <scope>NUCLEOTIDE SEQUENCE [LARGE SCALE GENOMIC DNA]</scope>
    <source>
        <strain evidence="3">cv. Morex</strain>
    </source>
</reference>
<reference evidence="2" key="3">
    <citation type="submission" date="2022-01" db="UniProtKB">
        <authorList>
            <consortium name="EnsemblPlants"/>
        </authorList>
    </citation>
    <scope>IDENTIFICATION</scope>
    <source>
        <strain evidence="2">subsp. vulgare</strain>
    </source>
</reference>
<evidence type="ECO:0000313" key="2">
    <source>
        <dbReference type="EnsemblPlants" id="HORVU.MOREX.r3.5HG0447560.1.CDS1"/>
    </source>
</evidence>
<reference evidence="2" key="2">
    <citation type="submission" date="2020-10" db="EMBL/GenBank/DDBJ databases">
        <authorList>
            <person name="Scholz U."/>
            <person name="Mascher M."/>
            <person name="Fiebig A."/>
        </authorList>
    </citation>
    <scope>NUCLEOTIDE SEQUENCE [LARGE SCALE GENOMIC DNA]</scope>
    <source>
        <strain evidence="2">cv. Morex</strain>
    </source>
</reference>
<keyword evidence="3" id="KW-1185">Reference proteome</keyword>
<dbReference type="Proteomes" id="UP000011116">
    <property type="component" value="Chromosome 5H"/>
</dbReference>
<accession>A0A8I6YE79</accession>
<dbReference type="EnsemblPlants" id="HORVU.MOREX.r3.5HG0447560.1">
    <property type="protein sequence ID" value="HORVU.MOREX.r3.5HG0447560.1.CDS1"/>
    <property type="gene ID" value="HORVU.MOREX.r3.5HG0447560"/>
</dbReference>
<name>A0A8I6YE79_HORVV</name>